<keyword evidence="3 8" id="KW-0436">Ligase</keyword>
<name>A0A9W8MFU5_9AGAR</name>
<dbReference type="InterPro" id="IPR014729">
    <property type="entry name" value="Rossmann-like_a/b/a_fold"/>
</dbReference>
<evidence type="ECO:0000256" key="4">
    <source>
        <dbReference type="ARBA" id="ARBA00022741"/>
    </source>
</evidence>
<evidence type="ECO:0000259" key="9">
    <source>
        <dbReference type="Pfam" id="PF09334"/>
    </source>
</evidence>
<dbReference type="InterPro" id="IPR009080">
    <property type="entry name" value="tRNAsynth_Ia_anticodon-bd"/>
</dbReference>
<keyword evidence="6 8" id="KW-0648">Protein biosynthesis</keyword>
<keyword evidence="12" id="KW-1185">Reference proteome</keyword>
<accession>A0A9W8MFU5</accession>
<evidence type="ECO:0000256" key="1">
    <source>
        <dbReference type="ARBA" id="ARBA00005594"/>
    </source>
</evidence>
<keyword evidence="7 8" id="KW-0030">Aminoacyl-tRNA synthetase</keyword>
<dbReference type="InterPro" id="IPR033911">
    <property type="entry name" value="MetRS_core"/>
</dbReference>
<comment type="caution">
    <text evidence="11">The sequence shown here is derived from an EMBL/GenBank/DDBJ whole genome shotgun (WGS) entry which is preliminary data.</text>
</comment>
<evidence type="ECO:0000256" key="5">
    <source>
        <dbReference type="ARBA" id="ARBA00022840"/>
    </source>
</evidence>
<evidence type="ECO:0000313" key="12">
    <source>
        <dbReference type="Proteomes" id="UP001140091"/>
    </source>
</evidence>
<evidence type="ECO:0000313" key="11">
    <source>
        <dbReference type="EMBL" id="KAJ2930410.1"/>
    </source>
</evidence>
<keyword evidence="5 8" id="KW-0067">ATP-binding</keyword>
<evidence type="ECO:0000256" key="8">
    <source>
        <dbReference type="RuleBase" id="RU363039"/>
    </source>
</evidence>
<proteinExistence type="inferred from homology"/>
<dbReference type="Gene3D" id="3.40.50.620">
    <property type="entry name" value="HUPs"/>
    <property type="match status" value="1"/>
</dbReference>
<evidence type="ECO:0000256" key="6">
    <source>
        <dbReference type="ARBA" id="ARBA00022917"/>
    </source>
</evidence>
<evidence type="ECO:0000256" key="3">
    <source>
        <dbReference type="ARBA" id="ARBA00022598"/>
    </source>
</evidence>
<dbReference type="Pfam" id="PF19303">
    <property type="entry name" value="Anticodon_3"/>
    <property type="match status" value="1"/>
</dbReference>
<evidence type="ECO:0000259" key="10">
    <source>
        <dbReference type="Pfam" id="PF19303"/>
    </source>
</evidence>
<dbReference type="SUPFAM" id="SSF47323">
    <property type="entry name" value="Anticodon-binding domain of a subclass of class I aminoacyl-tRNA synthetases"/>
    <property type="match status" value="1"/>
</dbReference>
<dbReference type="AlphaFoldDB" id="A0A9W8MFU5"/>
<dbReference type="PANTHER" id="PTHR43326:SF1">
    <property type="entry name" value="METHIONINE--TRNA LIGASE, MITOCHONDRIAL"/>
    <property type="match status" value="1"/>
</dbReference>
<dbReference type="GO" id="GO:0006431">
    <property type="term" value="P:methionyl-tRNA aminoacylation"/>
    <property type="evidence" value="ECO:0007669"/>
    <property type="project" value="InterPro"/>
</dbReference>
<reference evidence="11" key="1">
    <citation type="submission" date="2022-06" db="EMBL/GenBank/DDBJ databases">
        <title>Genome Sequence of Candolleomyces eurysporus.</title>
        <authorList>
            <person name="Buettner E."/>
        </authorList>
    </citation>
    <scope>NUCLEOTIDE SEQUENCE</scope>
    <source>
        <strain evidence="11">VTCC 930004</strain>
    </source>
</reference>
<dbReference type="InterPro" id="IPR023457">
    <property type="entry name" value="Met-tRNA_synth_2"/>
</dbReference>
<dbReference type="Pfam" id="PF09334">
    <property type="entry name" value="tRNA-synt_1g"/>
    <property type="match status" value="1"/>
</dbReference>
<dbReference type="PRINTS" id="PR01041">
    <property type="entry name" value="TRNASYNTHMET"/>
</dbReference>
<gene>
    <name evidence="11" type="ORF">H1R20_g6709</name>
</gene>
<keyword evidence="4 8" id="KW-0547">Nucleotide-binding</keyword>
<dbReference type="InterPro" id="IPR041872">
    <property type="entry name" value="Anticodon_Met"/>
</dbReference>
<feature type="domain" description="Methionyl/Leucyl tRNA synthetase" evidence="9">
    <location>
        <begin position="1"/>
        <end position="227"/>
    </location>
</feature>
<dbReference type="EC" id="6.1.1.10" evidence="2"/>
<dbReference type="Gene3D" id="2.170.220.10">
    <property type="match status" value="1"/>
</dbReference>
<dbReference type="Gene3D" id="1.10.730.10">
    <property type="entry name" value="Isoleucyl-tRNA Synthetase, Domain 1"/>
    <property type="match status" value="1"/>
</dbReference>
<dbReference type="SUPFAM" id="SSF52374">
    <property type="entry name" value="Nucleotidylyl transferase"/>
    <property type="match status" value="1"/>
</dbReference>
<organism evidence="11 12">
    <name type="scientific">Candolleomyces eurysporus</name>
    <dbReference type="NCBI Taxonomy" id="2828524"/>
    <lineage>
        <taxon>Eukaryota</taxon>
        <taxon>Fungi</taxon>
        <taxon>Dikarya</taxon>
        <taxon>Basidiomycota</taxon>
        <taxon>Agaricomycotina</taxon>
        <taxon>Agaricomycetes</taxon>
        <taxon>Agaricomycetidae</taxon>
        <taxon>Agaricales</taxon>
        <taxon>Agaricineae</taxon>
        <taxon>Psathyrellaceae</taxon>
        <taxon>Candolleomyces</taxon>
    </lineage>
</organism>
<evidence type="ECO:0000256" key="7">
    <source>
        <dbReference type="ARBA" id="ARBA00023146"/>
    </source>
</evidence>
<dbReference type="InterPro" id="IPR015413">
    <property type="entry name" value="Methionyl/Leucyl_tRNA_Synth"/>
</dbReference>
<feature type="non-terminal residue" evidence="11">
    <location>
        <position position="381"/>
    </location>
</feature>
<dbReference type="PANTHER" id="PTHR43326">
    <property type="entry name" value="METHIONYL-TRNA SYNTHETASE"/>
    <property type="match status" value="1"/>
</dbReference>
<sequence length="381" mass="42035">MFRLSAFRDALFLHYSQNSKTPVFPSQYNSVVSADLTPSREEPLLGDISISRPRSRLTWGIQVPGDSEHTVYVWFDALLIYLSGIGYSKASAGSAIGWPADLQIIGKDILRFHAIYLPAILLALSGPRYSELAKTPPSELLASPSPGLPGRLLTHAHWTVSQAKMSKSVGNVVDPVQSMDKYGVDIVRFYLARVGGRFRDDVDWSFEQLEKHSKELQSLLGNYLLRVASARISATAAKGREQLQDGGKQGEPLHPLNAELALAAAALPAKVKRNMDNLEVTEALIAVIDVLKLANKVITDIAPWAKTCEPSVVYETRQTALFTLRVAGICLRPFIPSTVENLLDALGLESSERTWESVATLEKDGGEERWKERDIKPVKLF</sequence>
<feature type="domain" description="Methionyl-tRNA synthetase anticodon-binding" evidence="10">
    <location>
        <begin position="246"/>
        <end position="357"/>
    </location>
</feature>
<protein>
    <recommendedName>
        <fullName evidence="2">methionine--tRNA ligase</fullName>
        <ecNumber evidence="2">6.1.1.10</ecNumber>
    </recommendedName>
</protein>
<evidence type="ECO:0000256" key="2">
    <source>
        <dbReference type="ARBA" id="ARBA00012838"/>
    </source>
</evidence>
<dbReference type="Proteomes" id="UP001140091">
    <property type="component" value="Unassembled WGS sequence"/>
</dbReference>
<comment type="similarity">
    <text evidence="1 8">Belongs to the class-I aminoacyl-tRNA synthetase family.</text>
</comment>
<dbReference type="EMBL" id="JANBPK010000844">
    <property type="protein sequence ID" value="KAJ2930410.1"/>
    <property type="molecule type" value="Genomic_DNA"/>
</dbReference>
<dbReference type="OrthoDB" id="24670at2759"/>
<dbReference type="GO" id="GO:0004825">
    <property type="term" value="F:methionine-tRNA ligase activity"/>
    <property type="evidence" value="ECO:0007669"/>
    <property type="project" value="UniProtKB-EC"/>
</dbReference>
<dbReference type="GO" id="GO:0005524">
    <property type="term" value="F:ATP binding"/>
    <property type="evidence" value="ECO:0007669"/>
    <property type="project" value="UniProtKB-KW"/>
</dbReference>